<dbReference type="InterPro" id="IPR059188">
    <property type="entry name" value="Znf_CLPX-like"/>
</dbReference>
<dbReference type="EMBL" id="MT143205">
    <property type="protein sequence ID" value="QJA94118.1"/>
    <property type="molecule type" value="Genomic_DNA"/>
</dbReference>
<evidence type="ECO:0000259" key="1">
    <source>
        <dbReference type="PROSITE" id="PS51902"/>
    </source>
</evidence>
<dbReference type="SUPFAM" id="SSF57716">
    <property type="entry name" value="Glucocorticoid receptor-like (DNA-binding domain)"/>
    <property type="match status" value="1"/>
</dbReference>
<dbReference type="PROSITE" id="PS51902">
    <property type="entry name" value="CLPX_ZB"/>
    <property type="match status" value="1"/>
</dbReference>
<accession>A0A6M3LMA1</accession>
<dbReference type="GO" id="GO:0046983">
    <property type="term" value="F:protein dimerization activity"/>
    <property type="evidence" value="ECO:0007669"/>
    <property type="project" value="InterPro"/>
</dbReference>
<sequence>MNKLLTCSFCGRDRWDVEMLIKGFDEAYICNECIDICNQIVAEHKIRDMQEEITREAFLELWGSD</sequence>
<organism evidence="2">
    <name type="scientific">viral metagenome</name>
    <dbReference type="NCBI Taxonomy" id="1070528"/>
    <lineage>
        <taxon>unclassified sequences</taxon>
        <taxon>metagenomes</taxon>
        <taxon>organismal metagenomes</taxon>
    </lineage>
</organism>
<gene>
    <name evidence="2" type="ORF">MM415B03992_0002</name>
</gene>
<feature type="domain" description="ClpX-type ZB" evidence="1">
    <location>
        <begin position="1"/>
        <end position="49"/>
    </location>
</feature>
<dbReference type="Gene3D" id="6.20.220.10">
    <property type="entry name" value="ClpX chaperone, C4-type zinc finger domain"/>
    <property type="match status" value="1"/>
</dbReference>
<dbReference type="AlphaFoldDB" id="A0A6M3LMA1"/>
<evidence type="ECO:0000313" key="2">
    <source>
        <dbReference type="EMBL" id="QJA94118.1"/>
    </source>
</evidence>
<dbReference type="GO" id="GO:0008270">
    <property type="term" value="F:zinc ion binding"/>
    <property type="evidence" value="ECO:0007669"/>
    <property type="project" value="InterPro"/>
</dbReference>
<dbReference type="Pfam" id="PF06689">
    <property type="entry name" value="zf-C4_ClpX"/>
    <property type="match status" value="1"/>
</dbReference>
<dbReference type="InterPro" id="IPR038366">
    <property type="entry name" value="Znf_CppX_C4_sf"/>
</dbReference>
<dbReference type="SMART" id="SM00994">
    <property type="entry name" value="zf-C4_ClpX"/>
    <property type="match status" value="1"/>
</dbReference>
<dbReference type="InterPro" id="IPR010603">
    <property type="entry name" value="Znf_CppX_C4"/>
</dbReference>
<name>A0A6M3LMA1_9ZZZZ</name>
<proteinExistence type="predicted"/>
<reference evidence="2" key="1">
    <citation type="submission" date="2020-03" db="EMBL/GenBank/DDBJ databases">
        <title>The deep terrestrial virosphere.</title>
        <authorList>
            <person name="Holmfeldt K."/>
            <person name="Nilsson E."/>
            <person name="Simone D."/>
            <person name="Lopez-Fernandez M."/>
            <person name="Wu X."/>
            <person name="de Brujin I."/>
            <person name="Lundin D."/>
            <person name="Andersson A."/>
            <person name="Bertilsson S."/>
            <person name="Dopson M."/>
        </authorList>
    </citation>
    <scope>NUCLEOTIDE SEQUENCE</scope>
    <source>
        <strain evidence="2">MM415B03992</strain>
    </source>
</reference>
<protein>
    <recommendedName>
        <fullName evidence="1">ClpX-type ZB domain-containing protein</fullName>
    </recommendedName>
</protein>